<keyword evidence="2" id="KW-0804">Transcription</keyword>
<dbReference type="Gene3D" id="1.10.10.2690">
    <property type="match status" value="1"/>
</dbReference>
<keyword evidence="4" id="KW-1185">Reference proteome</keyword>
<dbReference type="InterPro" id="IPR053721">
    <property type="entry name" value="Fimbrial_Adhesin_Reg"/>
</dbReference>
<evidence type="ECO:0008006" key="5">
    <source>
        <dbReference type="Google" id="ProtNLM"/>
    </source>
</evidence>
<comment type="caution">
    <text evidence="3">The sequence shown here is derived from an EMBL/GenBank/DDBJ whole genome shotgun (WGS) entry which is preliminary data.</text>
</comment>
<dbReference type="OrthoDB" id="5896200at2"/>
<proteinExistence type="predicted"/>
<reference evidence="3 4" key="1">
    <citation type="submission" date="2018-12" db="EMBL/GenBank/DDBJ databases">
        <title>Genomic taxonomy of the Vibrionaceae family.</title>
        <authorList>
            <person name="Gomez-Gil B."/>
            <person name="Enciso-Ibarra K."/>
        </authorList>
    </citation>
    <scope>NUCLEOTIDE SEQUENCE [LARGE SCALE GENOMIC DNA]</scope>
    <source>
        <strain evidence="3 4">CAIM 594</strain>
    </source>
</reference>
<accession>A0A3R9FI45</accession>
<dbReference type="RefSeq" id="WP_125323307.1">
    <property type="nucleotide sequence ID" value="NZ_AP024891.1"/>
</dbReference>
<keyword evidence="1" id="KW-0805">Transcription regulation</keyword>
<evidence type="ECO:0000313" key="4">
    <source>
        <dbReference type="Proteomes" id="UP000269041"/>
    </source>
</evidence>
<dbReference type="EMBL" id="RSFA01000148">
    <property type="protein sequence ID" value="RSD28568.1"/>
    <property type="molecule type" value="Genomic_DNA"/>
</dbReference>
<gene>
    <name evidence="3" type="ORF">EJA03_19005</name>
</gene>
<dbReference type="AlphaFoldDB" id="A0A3R9FI45"/>
<protein>
    <recommendedName>
        <fullName evidence="5">RNA polymerase sigma factor 70 region 4 type 2 domain-containing protein</fullName>
    </recommendedName>
</protein>
<evidence type="ECO:0000313" key="3">
    <source>
        <dbReference type="EMBL" id="RSD28568.1"/>
    </source>
</evidence>
<name>A0A3R9FI45_9VIBR</name>
<sequence length="78" mass="8953">MSLKLTEPQCQGLLSLYSERDFPMKSREAVRLRLVDGLSYEQAQRRSGVSKRNIHRGARKLERAHQIMMATYGAETNS</sequence>
<dbReference type="Proteomes" id="UP000269041">
    <property type="component" value="Unassembled WGS sequence"/>
</dbReference>
<evidence type="ECO:0000256" key="1">
    <source>
        <dbReference type="ARBA" id="ARBA00023015"/>
    </source>
</evidence>
<evidence type="ECO:0000256" key="2">
    <source>
        <dbReference type="ARBA" id="ARBA00023163"/>
    </source>
</evidence>
<organism evidence="3 4">
    <name type="scientific">Vibrio pectenicida</name>
    <dbReference type="NCBI Taxonomy" id="62763"/>
    <lineage>
        <taxon>Bacteria</taxon>
        <taxon>Pseudomonadati</taxon>
        <taxon>Pseudomonadota</taxon>
        <taxon>Gammaproteobacteria</taxon>
        <taxon>Vibrionales</taxon>
        <taxon>Vibrionaceae</taxon>
        <taxon>Vibrio</taxon>
    </lineage>
</organism>